<dbReference type="EMBL" id="JAFKCT010000001">
    <property type="protein sequence ID" value="MBN7810136.1"/>
    <property type="molecule type" value="Genomic_DNA"/>
</dbReference>
<gene>
    <name evidence="1" type="ORF">J0A68_04155</name>
</gene>
<evidence type="ECO:0000313" key="1">
    <source>
        <dbReference type="EMBL" id="MBN7810136.1"/>
    </source>
</evidence>
<keyword evidence="2" id="KW-1185">Reference proteome</keyword>
<evidence type="ECO:0000313" key="2">
    <source>
        <dbReference type="Proteomes" id="UP000664317"/>
    </source>
</evidence>
<dbReference type="Gene3D" id="3.40.50.720">
    <property type="entry name" value="NAD(P)-binding Rossmann-like Domain"/>
    <property type="match status" value="1"/>
</dbReference>
<accession>A0ABS3C1U8</accession>
<name>A0ABS3C1U8_9BACT</name>
<comment type="caution">
    <text evidence="1">The sequence shown here is derived from an EMBL/GenBank/DDBJ whole genome shotgun (WGS) entry which is preliminary data.</text>
</comment>
<dbReference type="SUPFAM" id="SSF51735">
    <property type="entry name" value="NAD(P)-binding Rossmann-fold domains"/>
    <property type="match status" value="1"/>
</dbReference>
<dbReference type="InterPro" id="IPR036291">
    <property type="entry name" value="NAD(P)-bd_dom_sf"/>
</dbReference>
<organism evidence="1 2">
    <name type="scientific">Algoriphagus oliviformis</name>
    <dbReference type="NCBI Taxonomy" id="2811231"/>
    <lineage>
        <taxon>Bacteria</taxon>
        <taxon>Pseudomonadati</taxon>
        <taxon>Bacteroidota</taxon>
        <taxon>Cytophagia</taxon>
        <taxon>Cytophagales</taxon>
        <taxon>Cyclobacteriaceae</taxon>
        <taxon>Algoriphagus</taxon>
    </lineage>
</organism>
<dbReference type="PANTHER" id="PTHR48079">
    <property type="entry name" value="PROTEIN YEEZ"/>
    <property type="match status" value="1"/>
</dbReference>
<proteinExistence type="predicted"/>
<dbReference type="RefSeq" id="WP_206576921.1">
    <property type="nucleotide sequence ID" value="NZ_JAFKCT010000001.1"/>
</dbReference>
<dbReference type="PANTHER" id="PTHR48079:SF6">
    <property type="entry name" value="NAD(P)-BINDING DOMAIN-CONTAINING PROTEIN-RELATED"/>
    <property type="match status" value="1"/>
</dbReference>
<protein>
    <submittedName>
        <fullName evidence="1">Epimerase</fullName>
    </submittedName>
</protein>
<sequence length="280" mass="31130">MNTVSIIGLGWIGTPTAHLLKDSCQVIGSTTSSEKQAKLASEVIKAVRFSLSPHPEGLGFNALFQSEILIVNIPPRTRTGDGTFHLEQLKYLKSLLANSAVKKVLFVSSTGVYPSENLEGKYAEDFPLSLENTGHDTIFRAEQLLEASATLSTGERNYDLTIVRFGGLLGDDRIPLRYFTGKENVAGHTRVNFIHRQDAARMLAWIVEKGLWNQTFNGVAPRHPLRREIYEKLSRETGMAPPASYQNEPEGNDRLISSEKILATGFEFDFPDPLDFTYVV</sequence>
<dbReference type="InterPro" id="IPR051783">
    <property type="entry name" value="NAD(P)-dependent_oxidoreduct"/>
</dbReference>
<reference evidence="1 2" key="1">
    <citation type="submission" date="2021-03" db="EMBL/GenBank/DDBJ databases">
        <title>novel species isolated from a fishpond in China.</title>
        <authorList>
            <person name="Lu H."/>
            <person name="Cai Z."/>
        </authorList>
    </citation>
    <scope>NUCLEOTIDE SEQUENCE [LARGE SCALE GENOMIC DNA]</scope>
    <source>
        <strain evidence="1 2">H41</strain>
    </source>
</reference>
<dbReference type="Proteomes" id="UP000664317">
    <property type="component" value="Unassembled WGS sequence"/>
</dbReference>